<feature type="compositionally biased region" description="Polar residues" evidence="1">
    <location>
        <begin position="31"/>
        <end position="40"/>
    </location>
</feature>
<dbReference type="AlphaFoldDB" id="A0A2G1WEI1"/>
<accession>A0A2G1WEI1</accession>
<organism evidence="2 3">
    <name type="scientific">Halorubrum persicum</name>
    <dbReference type="NCBI Taxonomy" id="1383844"/>
    <lineage>
        <taxon>Archaea</taxon>
        <taxon>Methanobacteriati</taxon>
        <taxon>Methanobacteriota</taxon>
        <taxon>Stenosarchaea group</taxon>
        <taxon>Halobacteria</taxon>
        <taxon>Halobacteriales</taxon>
        <taxon>Haloferacaceae</taxon>
        <taxon>Halorubrum</taxon>
    </lineage>
</organism>
<keyword evidence="3" id="KW-1185">Reference proteome</keyword>
<reference evidence="2 3" key="1">
    <citation type="journal article" date="2014" name="Front. Microbiol.">
        <title>Population and genomic analysis of the genus Halorubrum.</title>
        <authorList>
            <person name="Fullmer M.S."/>
            <person name="Soucy S.M."/>
            <person name="Swithers K.S."/>
            <person name="Makkay A.M."/>
            <person name="Wheeler R."/>
            <person name="Ventosa A."/>
            <person name="Gogarten J.P."/>
            <person name="Papke R.T."/>
        </authorList>
    </citation>
    <scope>NUCLEOTIDE SEQUENCE [LARGE SCALE GENOMIC DNA]</scope>
    <source>
        <strain evidence="2 3">C49</strain>
    </source>
</reference>
<proteinExistence type="predicted"/>
<evidence type="ECO:0000313" key="2">
    <source>
        <dbReference type="EMBL" id="PHQ37390.1"/>
    </source>
</evidence>
<evidence type="ECO:0000313" key="3">
    <source>
        <dbReference type="Proteomes" id="UP000222824"/>
    </source>
</evidence>
<evidence type="ECO:0000256" key="1">
    <source>
        <dbReference type="SAM" id="MobiDB-lite"/>
    </source>
</evidence>
<comment type="caution">
    <text evidence="2">The sequence shown here is derived from an EMBL/GenBank/DDBJ whole genome shotgun (WGS) entry which is preliminary data.</text>
</comment>
<dbReference type="EMBL" id="NHOA01000156">
    <property type="protein sequence ID" value="PHQ37390.1"/>
    <property type="molecule type" value="Genomic_DNA"/>
</dbReference>
<feature type="region of interest" description="Disordered" evidence="1">
    <location>
        <begin position="31"/>
        <end position="69"/>
    </location>
</feature>
<dbReference type="Proteomes" id="UP000222824">
    <property type="component" value="Unassembled WGS sequence"/>
</dbReference>
<gene>
    <name evidence="2" type="ORF">DJ69_16960</name>
</gene>
<sequence length="69" mass="7538">MRWPWPASAYIDSTEAPASISERTIVESAIRSSQRFSSPESPMPRTIWTAGNSVAASRKDSVDAPVTSR</sequence>
<name>A0A2G1WEI1_9EURY</name>
<protein>
    <submittedName>
        <fullName evidence="2">Uncharacterized protein</fullName>
    </submittedName>
</protein>